<dbReference type="GO" id="GO:0005829">
    <property type="term" value="C:cytosol"/>
    <property type="evidence" value="ECO:0007669"/>
    <property type="project" value="TreeGrafter"/>
</dbReference>
<dbReference type="GO" id="GO:0043130">
    <property type="term" value="F:ubiquitin binding"/>
    <property type="evidence" value="ECO:0007669"/>
    <property type="project" value="TreeGrafter"/>
</dbReference>
<dbReference type="GO" id="GO:0005654">
    <property type="term" value="C:nucleoplasm"/>
    <property type="evidence" value="ECO:0007669"/>
    <property type="project" value="TreeGrafter"/>
</dbReference>
<dbReference type="STRING" id="40149.A0A0E0ETB2"/>
<organism evidence="2">
    <name type="scientific">Oryza meridionalis</name>
    <dbReference type="NCBI Taxonomy" id="40149"/>
    <lineage>
        <taxon>Eukaryota</taxon>
        <taxon>Viridiplantae</taxon>
        <taxon>Streptophyta</taxon>
        <taxon>Embryophyta</taxon>
        <taxon>Tracheophyta</taxon>
        <taxon>Spermatophyta</taxon>
        <taxon>Magnoliopsida</taxon>
        <taxon>Liliopsida</taxon>
        <taxon>Poales</taxon>
        <taxon>Poaceae</taxon>
        <taxon>BOP clade</taxon>
        <taxon>Oryzoideae</taxon>
        <taxon>Oryzeae</taxon>
        <taxon>Oryzinae</taxon>
        <taxon>Oryza</taxon>
    </lineage>
</organism>
<dbReference type="PANTHER" id="PTHR10621">
    <property type="entry name" value="UV EXCISION REPAIR PROTEIN RAD23"/>
    <property type="match status" value="1"/>
</dbReference>
<name>A0A0E0ETB2_9ORYZ</name>
<reference evidence="2" key="1">
    <citation type="submission" date="2015-04" db="UniProtKB">
        <authorList>
            <consortium name="EnsemblPlants"/>
        </authorList>
    </citation>
    <scope>IDENTIFICATION</scope>
</reference>
<dbReference type="FunFam" id="3.10.20.90:FF:000404">
    <property type="entry name" value="Ubiquitin-like superfamily protein"/>
    <property type="match status" value="1"/>
</dbReference>
<dbReference type="CDD" id="cd17039">
    <property type="entry name" value="Ubl_ubiquitin_like"/>
    <property type="match status" value="1"/>
</dbReference>
<evidence type="ECO:0000259" key="1">
    <source>
        <dbReference type="PROSITE" id="PS50053"/>
    </source>
</evidence>
<dbReference type="GO" id="GO:0070628">
    <property type="term" value="F:proteasome binding"/>
    <property type="evidence" value="ECO:0007669"/>
    <property type="project" value="TreeGrafter"/>
</dbReference>
<dbReference type="PROSITE" id="PS50053">
    <property type="entry name" value="UBIQUITIN_2"/>
    <property type="match status" value="1"/>
</dbReference>
<dbReference type="Gramene" id="OMERI09G10990.1">
    <property type="protein sequence ID" value="OMERI09G10990.1"/>
    <property type="gene ID" value="OMERI09G10990"/>
</dbReference>
<dbReference type="GO" id="GO:0043161">
    <property type="term" value="P:proteasome-mediated ubiquitin-dependent protein catabolic process"/>
    <property type="evidence" value="ECO:0007669"/>
    <property type="project" value="TreeGrafter"/>
</dbReference>
<dbReference type="InterPro" id="IPR029071">
    <property type="entry name" value="Ubiquitin-like_domsf"/>
</dbReference>
<dbReference type="eggNOG" id="KOG0001">
    <property type="taxonomic scope" value="Eukaryota"/>
</dbReference>
<dbReference type="Proteomes" id="UP000008021">
    <property type="component" value="Chromosome 9"/>
</dbReference>
<proteinExistence type="predicted"/>
<evidence type="ECO:0000313" key="2">
    <source>
        <dbReference type="EnsemblPlants" id="OMERI09G10990.1"/>
    </source>
</evidence>
<dbReference type="Pfam" id="PF00240">
    <property type="entry name" value="ubiquitin"/>
    <property type="match status" value="1"/>
</dbReference>
<dbReference type="PANTHER" id="PTHR10621:SF33">
    <property type="entry name" value="OS09G0481650 PROTEIN"/>
    <property type="match status" value="1"/>
</dbReference>
<feature type="domain" description="Ubiquitin-like" evidence="1">
    <location>
        <begin position="1"/>
        <end position="75"/>
    </location>
</feature>
<dbReference type="InterPro" id="IPR000626">
    <property type="entry name" value="Ubiquitin-like_dom"/>
</dbReference>
<accession>A0A0E0ETB2</accession>
<dbReference type="HOGENOM" id="CLU_085519_1_0_1"/>
<dbReference type="GO" id="GO:0031593">
    <property type="term" value="F:polyubiquitin modification-dependent protein binding"/>
    <property type="evidence" value="ECO:0007669"/>
    <property type="project" value="TreeGrafter"/>
</dbReference>
<dbReference type="SUPFAM" id="SSF54236">
    <property type="entry name" value="Ubiquitin-like"/>
    <property type="match status" value="1"/>
</dbReference>
<dbReference type="EnsemblPlants" id="OMERI09G10990.1">
    <property type="protein sequence ID" value="OMERI09G10990.1"/>
    <property type="gene ID" value="OMERI09G10990"/>
</dbReference>
<reference evidence="2" key="2">
    <citation type="submission" date="2018-05" db="EMBL/GenBank/DDBJ databases">
        <title>OmerRS3 (Oryza meridionalis Reference Sequence Version 3).</title>
        <authorList>
            <person name="Zhang J."/>
            <person name="Kudrna D."/>
            <person name="Lee S."/>
            <person name="Talag J."/>
            <person name="Welchert J."/>
            <person name="Wing R.A."/>
        </authorList>
    </citation>
    <scope>NUCLEOTIDE SEQUENCE [LARGE SCALE GENOMIC DNA]</scope>
    <source>
        <strain evidence="2">cv. OR44</strain>
    </source>
</reference>
<keyword evidence="3" id="KW-1185">Reference proteome</keyword>
<evidence type="ECO:0000313" key="3">
    <source>
        <dbReference type="Proteomes" id="UP000008021"/>
    </source>
</evidence>
<protein>
    <recommendedName>
        <fullName evidence="1">Ubiquitin-like domain-containing protein</fullName>
    </recommendedName>
</protein>
<sequence length="178" mass="19137">MDVTFVCAGEESFKMEVGFFDTVHDIKQKLQSRRGWPAAAVSLFHNGDALADAGGGEAGGGAERYGIVEGSVIHVELAVAVAGRSKRRDDSYGGGAVRVNVVSRCGRGRAEVAVGARRAVAALRRELEERAFPLPRDGAYFFIHRQSVMDESRSFEWHGVAAGDEVVVFEGSVTRPPT</sequence>
<dbReference type="Gene3D" id="3.10.20.90">
    <property type="entry name" value="Phosphatidylinositol 3-kinase Catalytic Subunit, Chain A, domain 1"/>
    <property type="match status" value="1"/>
</dbReference>
<dbReference type="AlphaFoldDB" id="A0A0E0ETB2"/>